<reference evidence="2" key="1">
    <citation type="submission" date="2021-01" db="EMBL/GenBank/DDBJ databases">
        <authorList>
            <person name="Corre E."/>
            <person name="Pelletier E."/>
            <person name="Niang G."/>
            <person name="Scheremetjew M."/>
            <person name="Finn R."/>
            <person name="Kale V."/>
            <person name="Holt S."/>
            <person name="Cochrane G."/>
            <person name="Meng A."/>
            <person name="Brown T."/>
            <person name="Cohen L."/>
        </authorList>
    </citation>
    <scope>NUCLEOTIDE SEQUENCE</scope>
    <source>
        <strain evidence="2">CCMP2877</strain>
    </source>
</reference>
<feature type="compositionally biased region" description="Basic residues" evidence="1">
    <location>
        <begin position="18"/>
        <end position="27"/>
    </location>
</feature>
<feature type="region of interest" description="Disordered" evidence="1">
    <location>
        <begin position="1"/>
        <end position="73"/>
    </location>
</feature>
<organism evidence="2">
    <name type="scientific">Phaeomonas parva</name>
    <dbReference type="NCBI Taxonomy" id="124430"/>
    <lineage>
        <taxon>Eukaryota</taxon>
        <taxon>Sar</taxon>
        <taxon>Stramenopiles</taxon>
        <taxon>Ochrophyta</taxon>
        <taxon>Pinguiophyceae</taxon>
        <taxon>Pinguiochrysidales</taxon>
        <taxon>Pinguiochrysidaceae</taxon>
        <taxon>Phaeomonas</taxon>
    </lineage>
</organism>
<dbReference type="Pfam" id="PF08555">
    <property type="entry name" value="FAM32A"/>
    <property type="match status" value="1"/>
</dbReference>
<sequence length="233" mass="25607">MPVGGALKLKGGDALHEVKKKKKKKRQRSETTDETSSEAADETKVDGSPSAEAAPSGQLKVEVRPEEEEEEPVLRPVRGVGYIASSGTVLSGYGTAFTKELRHGDQIIITHPTTLMEESRMVRMLLSDMSCAIDAPFSSDLLSSTSFRYIRMPKQEEETEETRAAKKRRNDAEEEGSALGTYAGNLGTTVTKRVKKAGAYGGYKIITESSDRELTRSEMLEVRSKAKGDRHCY</sequence>
<accession>A0A7S1XT62</accession>
<dbReference type="InterPro" id="IPR013865">
    <property type="entry name" value="FAM32A"/>
</dbReference>
<feature type="region of interest" description="Disordered" evidence="1">
    <location>
        <begin position="154"/>
        <end position="182"/>
    </location>
</feature>
<protein>
    <submittedName>
        <fullName evidence="2">Uncharacterized protein</fullName>
    </submittedName>
</protein>
<proteinExistence type="predicted"/>
<dbReference type="EMBL" id="HBGJ01023362">
    <property type="protein sequence ID" value="CAD9256583.1"/>
    <property type="molecule type" value="Transcribed_RNA"/>
</dbReference>
<gene>
    <name evidence="2" type="ORF">PPAR1163_LOCUS14954</name>
</gene>
<dbReference type="AlphaFoldDB" id="A0A7S1XT62"/>
<evidence type="ECO:0000256" key="1">
    <source>
        <dbReference type="SAM" id="MobiDB-lite"/>
    </source>
</evidence>
<name>A0A7S1XT62_9STRA</name>
<feature type="compositionally biased region" description="Basic and acidic residues" evidence="1">
    <location>
        <begin position="154"/>
        <end position="164"/>
    </location>
</feature>
<evidence type="ECO:0000313" key="2">
    <source>
        <dbReference type="EMBL" id="CAD9256583.1"/>
    </source>
</evidence>